<dbReference type="InterPro" id="IPR039425">
    <property type="entry name" value="RNA_pol_sigma-70-like"/>
</dbReference>
<dbReference type="NCBIfam" id="TIGR02985">
    <property type="entry name" value="Sig70_bacteroi1"/>
    <property type="match status" value="1"/>
</dbReference>
<gene>
    <name evidence="7" type="ORF">SAMN05421788_103217</name>
</gene>
<dbReference type="NCBIfam" id="TIGR02937">
    <property type="entry name" value="sigma70-ECF"/>
    <property type="match status" value="1"/>
</dbReference>
<organism evidence="7 8">
    <name type="scientific">Filimonas lacunae</name>
    <dbReference type="NCBI Taxonomy" id="477680"/>
    <lineage>
        <taxon>Bacteria</taxon>
        <taxon>Pseudomonadati</taxon>
        <taxon>Bacteroidota</taxon>
        <taxon>Chitinophagia</taxon>
        <taxon>Chitinophagales</taxon>
        <taxon>Chitinophagaceae</taxon>
        <taxon>Filimonas</taxon>
    </lineage>
</organism>
<dbReference type="InterPro" id="IPR013325">
    <property type="entry name" value="RNA_pol_sigma_r2"/>
</dbReference>
<dbReference type="AlphaFoldDB" id="A0A173MJQ9"/>
<dbReference type="EMBL" id="FTOR01000003">
    <property type="protein sequence ID" value="SIT05859.1"/>
    <property type="molecule type" value="Genomic_DNA"/>
</dbReference>
<dbReference type="GO" id="GO:0016987">
    <property type="term" value="F:sigma factor activity"/>
    <property type="evidence" value="ECO:0007669"/>
    <property type="project" value="UniProtKB-KW"/>
</dbReference>
<dbReference type="RefSeq" id="WP_076378959.1">
    <property type="nucleotide sequence ID" value="NZ_AP017422.1"/>
</dbReference>
<dbReference type="KEGG" id="fln:FLA_3903"/>
<proteinExistence type="inferred from homology"/>
<keyword evidence="3" id="KW-0731">Sigma factor</keyword>
<evidence type="ECO:0000256" key="3">
    <source>
        <dbReference type="ARBA" id="ARBA00023082"/>
    </source>
</evidence>
<dbReference type="InterPro" id="IPR013249">
    <property type="entry name" value="RNA_pol_sigma70_r4_t2"/>
</dbReference>
<dbReference type="InterPro" id="IPR014327">
    <property type="entry name" value="RNA_pol_sigma70_bacteroid"/>
</dbReference>
<evidence type="ECO:0000313" key="7">
    <source>
        <dbReference type="EMBL" id="SIT05859.1"/>
    </source>
</evidence>
<evidence type="ECO:0000313" key="8">
    <source>
        <dbReference type="Proteomes" id="UP000186917"/>
    </source>
</evidence>
<name>A0A173MJQ9_9BACT</name>
<evidence type="ECO:0000256" key="1">
    <source>
        <dbReference type="ARBA" id="ARBA00010641"/>
    </source>
</evidence>
<dbReference type="InterPro" id="IPR036388">
    <property type="entry name" value="WH-like_DNA-bd_sf"/>
</dbReference>
<dbReference type="InterPro" id="IPR014284">
    <property type="entry name" value="RNA_pol_sigma-70_dom"/>
</dbReference>
<evidence type="ECO:0000259" key="5">
    <source>
        <dbReference type="Pfam" id="PF04542"/>
    </source>
</evidence>
<accession>A0A173MJQ9</accession>
<keyword evidence="4" id="KW-0804">Transcription</keyword>
<evidence type="ECO:0000256" key="4">
    <source>
        <dbReference type="ARBA" id="ARBA00023163"/>
    </source>
</evidence>
<dbReference type="SUPFAM" id="SSF88659">
    <property type="entry name" value="Sigma3 and sigma4 domains of RNA polymerase sigma factors"/>
    <property type="match status" value="1"/>
</dbReference>
<evidence type="ECO:0000256" key="2">
    <source>
        <dbReference type="ARBA" id="ARBA00023015"/>
    </source>
</evidence>
<dbReference type="PANTHER" id="PTHR43133:SF46">
    <property type="entry name" value="RNA POLYMERASE SIGMA-70 FACTOR ECF SUBFAMILY"/>
    <property type="match status" value="1"/>
</dbReference>
<evidence type="ECO:0000259" key="6">
    <source>
        <dbReference type="Pfam" id="PF08281"/>
    </source>
</evidence>
<dbReference type="Gene3D" id="1.10.10.10">
    <property type="entry name" value="Winged helix-like DNA-binding domain superfamily/Winged helix DNA-binding domain"/>
    <property type="match status" value="1"/>
</dbReference>
<sequence length="196" mass="23055">MQDPSLYEQKQLFTRLASGDETAFRMLFDSYKSRFYAVALKMTRSEYVAEEIVQEVFVTLWVKRDQLPAIEKPATYLFTIVYNSVYAHFKKLAQEKKIEQALTEQATDLESPLEVLLQNKENEHLLLRAIEQLPPQQKLVYKLIRQEKLSREEVAARLQISPNTVKNHLQEAVKFLRSYLERAMPLLIFLLCRQKS</sequence>
<dbReference type="SUPFAM" id="SSF88946">
    <property type="entry name" value="Sigma2 domain of RNA polymerase sigma factors"/>
    <property type="match status" value="1"/>
</dbReference>
<feature type="domain" description="RNA polymerase sigma-70 region 2" evidence="5">
    <location>
        <begin position="27"/>
        <end position="92"/>
    </location>
</feature>
<feature type="domain" description="RNA polymerase sigma factor 70 region 4 type 2" evidence="6">
    <location>
        <begin position="125"/>
        <end position="176"/>
    </location>
</feature>
<dbReference type="PANTHER" id="PTHR43133">
    <property type="entry name" value="RNA POLYMERASE ECF-TYPE SIGMA FACTO"/>
    <property type="match status" value="1"/>
</dbReference>
<protein>
    <submittedName>
        <fullName evidence="7">RNA polymerase sigma-70 factor, ECF subfamily</fullName>
    </submittedName>
</protein>
<dbReference type="OrthoDB" id="1342792at2"/>
<dbReference type="Gene3D" id="1.10.1740.10">
    <property type="match status" value="1"/>
</dbReference>
<dbReference type="STRING" id="477680.SAMN05421788_103217"/>
<dbReference type="GO" id="GO:0003677">
    <property type="term" value="F:DNA binding"/>
    <property type="evidence" value="ECO:0007669"/>
    <property type="project" value="InterPro"/>
</dbReference>
<dbReference type="InterPro" id="IPR007627">
    <property type="entry name" value="RNA_pol_sigma70_r2"/>
</dbReference>
<dbReference type="Proteomes" id="UP000186917">
    <property type="component" value="Unassembled WGS sequence"/>
</dbReference>
<keyword evidence="2" id="KW-0805">Transcription regulation</keyword>
<comment type="similarity">
    <text evidence="1">Belongs to the sigma-70 factor family. ECF subfamily.</text>
</comment>
<keyword evidence="8" id="KW-1185">Reference proteome</keyword>
<dbReference type="Pfam" id="PF04542">
    <property type="entry name" value="Sigma70_r2"/>
    <property type="match status" value="1"/>
</dbReference>
<reference evidence="8" key="1">
    <citation type="submission" date="2017-01" db="EMBL/GenBank/DDBJ databases">
        <authorList>
            <person name="Varghese N."/>
            <person name="Submissions S."/>
        </authorList>
    </citation>
    <scope>NUCLEOTIDE SEQUENCE [LARGE SCALE GENOMIC DNA]</scope>
    <source>
        <strain evidence="8">DSM 21054</strain>
    </source>
</reference>
<dbReference type="InterPro" id="IPR013324">
    <property type="entry name" value="RNA_pol_sigma_r3/r4-like"/>
</dbReference>
<dbReference type="Pfam" id="PF08281">
    <property type="entry name" value="Sigma70_r4_2"/>
    <property type="match status" value="1"/>
</dbReference>
<dbReference type="GO" id="GO:0006352">
    <property type="term" value="P:DNA-templated transcription initiation"/>
    <property type="evidence" value="ECO:0007669"/>
    <property type="project" value="InterPro"/>
</dbReference>